<reference evidence="2 3" key="1">
    <citation type="submission" date="2018-03" db="EMBL/GenBank/DDBJ databases">
        <authorList>
            <person name="Keele B.F."/>
        </authorList>
    </citation>
    <scope>NUCLEOTIDE SEQUENCE [LARGE SCALE GENOMIC DNA]</scope>
    <source>
        <strain evidence="2">ZCTH4_d</strain>
    </source>
</reference>
<sequence>MRKTGLENIKIKSRFVPVPSETGAFGGPDQRNSKPFGSHFVGSRAISLRRRMPDPCTGGRSRGKSGPRQTFRTERGFFFDFRTGRRLPKGCAGAGKPLFLRGIAKPVLLYTMINGGMRSEGTPKEKWGFIGAFSDFAAGTCPRGMRWRLPSGRGRLRLCARVSGPENLSLRFGGTGIFPRMPDAPESRAMENRPHLLPGRGGPLLWCRFFTEPGRRALLPPENHPSG</sequence>
<protein>
    <submittedName>
        <fullName evidence="2">Uncharacterized protein</fullName>
    </submittedName>
</protein>
<accession>A0A3E0K1P1</accession>
<comment type="caution">
    <text evidence="2">The sequence shown here is derived from an EMBL/GenBank/DDBJ whole genome shotgun (WGS) entry which is preliminary data.</text>
</comment>
<organism evidence="2 3">
    <name type="scientific">Caldibacillus debilis</name>
    <dbReference type="NCBI Taxonomy" id="301148"/>
    <lineage>
        <taxon>Bacteria</taxon>
        <taxon>Bacillati</taxon>
        <taxon>Bacillota</taxon>
        <taxon>Bacilli</taxon>
        <taxon>Bacillales</taxon>
        <taxon>Bacillaceae</taxon>
        <taxon>Caldibacillus</taxon>
    </lineage>
</organism>
<proteinExistence type="predicted"/>
<name>A0A3E0K1P1_9BACI</name>
<dbReference type="EMBL" id="QEWE01000023">
    <property type="protein sequence ID" value="REJ26937.1"/>
    <property type="molecule type" value="Genomic_DNA"/>
</dbReference>
<gene>
    <name evidence="2" type="ORF">C6P37_12790</name>
</gene>
<dbReference type="Proteomes" id="UP000257014">
    <property type="component" value="Unassembled WGS sequence"/>
</dbReference>
<dbReference type="AlphaFoldDB" id="A0A3E0K1P1"/>
<evidence type="ECO:0000313" key="3">
    <source>
        <dbReference type="Proteomes" id="UP000257014"/>
    </source>
</evidence>
<feature type="region of interest" description="Disordered" evidence="1">
    <location>
        <begin position="50"/>
        <end position="70"/>
    </location>
</feature>
<evidence type="ECO:0000313" key="2">
    <source>
        <dbReference type="EMBL" id="REJ26937.1"/>
    </source>
</evidence>
<evidence type="ECO:0000256" key="1">
    <source>
        <dbReference type="SAM" id="MobiDB-lite"/>
    </source>
</evidence>